<dbReference type="OrthoDB" id="3035379at2"/>
<dbReference type="AlphaFoldDB" id="A0A151AXR4"/>
<dbReference type="Proteomes" id="UP000075531">
    <property type="component" value="Unassembled WGS sequence"/>
</dbReference>
<dbReference type="RefSeq" id="WP_066826677.1">
    <property type="nucleotide sequence ID" value="NZ_LTBA01000037.1"/>
</dbReference>
<organism evidence="1 2">
    <name type="scientific">Clostridium tepidiprofundi DSM 19306</name>
    <dbReference type="NCBI Taxonomy" id="1121338"/>
    <lineage>
        <taxon>Bacteria</taxon>
        <taxon>Bacillati</taxon>
        <taxon>Bacillota</taxon>
        <taxon>Clostridia</taxon>
        <taxon>Eubacteriales</taxon>
        <taxon>Clostridiaceae</taxon>
        <taxon>Clostridium</taxon>
    </lineage>
</organism>
<keyword evidence="2" id="KW-1185">Reference proteome</keyword>
<dbReference type="EMBL" id="LTBA01000037">
    <property type="protein sequence ID" value="KYH32438.1"/>
    <property type="molecule type" value="Genomic_DNA"/>
</dbReference>
<comment type="caution">
    <text evidence="1">The sequence shown here is derived from an EMBL/GenBank/DDBJ whole genome shotgun (WGS) entry which is preliminary data.</text>
</comment>
<dbReference type="PATRIC" id="fig|1121338.3.peg.2306"/>
<proteinExistence type="predicted"/>
<gene>
    <name evidence="1" type="ORF">CLTEP_22340</name>
</gene>
<dbReference type="Gene3D" id="3.30.1490.20">
    <property type="entry name" value="ATP-grasp fold, A domain"/>
    <property type="match status" value="1"/>
</dbReference>
<accession>A0A151AXR4</accession>
<dbReference type="InterPro" id="IPR013815">
    <property type="entry name" value="ATP_grasp_subdomain_1"/>
</dbReference>
<protein>
    <submittedName>
        <fullName evidence="1">Uncharacterized protein</fullName>
    </submittedName>
</protein>
<evidence type="ECO:0000313" key="2">
    <source>
        <dbReference type="Proteomes" id="UP000075531"/>
    </source>
</evidence>
<evidence type="ECO:0000313" key="1">
    <source>
        <dbReference type="EMBL" id="KYH32438.1"/>
    </source>
</evidence>
<sequence length="1257" mass="146528">MTKKNSAYLYGEKCSRLLELRETPEFREIIPSIYPIDTSMVDEFMKNSSYDSFDFQELVSKFIEYYEERKEKLIESVKTVCGNTPWIIRSSGDEDGELNINAGGYDSIVCNTKDEFLITLAKVIFSGYKTNAIKQMKLANNENYIQPKPIPVFVQPLIQQIDKGIVKDNEVPYLNKEQRLYLKKQIINLHELLNMDNLDCEWVIESDATIISVTSFTIRKNNKIFGQISFGFNLFSTQLVDKSPNSTLYWIAEDDFTIWNGQYFVEIELKKLHLVQARACKDFNILTKVSTLSKNTIENLNELGWKKVDALDTIIAGKDIKIGSFIKAKSLNLAWGIYLSLSEKQRKNISAVFVEVGSRNEHAGIMFASTGISVLRMDTNNIPLYCDSVVIDPVNLECYFSNNKENITQLDTLEFDSIVLPKDCFMLFDKQDYTDTFFEDIINDGVLKDIDSIPIKIKDLSVLLRIKDIPDKKKKEIIYKSMFPKKSATIRTNSECYSHTILGRIYSLIMRKNSLYEYNLNIIKSSSLPKESKDYLKSEYLTVNTNISGSVFEKLQEKCPENLLKILSLKDIEINGELLLLEENFDYISEENITSILKHACRIIDEYNDTELVLKLLSSAIYLKNRFELLPVYSIEEKEEVYSKFKNIISIANDDFIKKLYVVLKDGVLVISQEIILLFESINNPEYLDSYVKFLSSYFKFNEIISKYDQIIAFTNKINSVFKKISSLFKENSNLGDIIGNLYNIIIEAYDSIGKEILLILLENENEENYNLYLDLLNNWIDFLSIYSNNTKILSNFKKWIEIKKNLLGSYEDYFLEDVHWKIYIDDAVKDDVENLKLKNPHQLHNVLHQWSLSLTPEVNTKHIPQNIKIMLDFVNSFGEQDKKLLRFQRDLFEIEPAKCTHKAGIIFKSEAIYIEHNEMPETPDNKIVRLLFFETFINKFNDWFPDYNFSCHYEKIVGTWTLFITILPIKNDKLTSEDFIKILHIFIFLFDSSSDYAHWPNDIASDATERFTEPEWKKIFEKLIEYRVSFDSSEQYVDSKLYALSTVFTQLTKTKELENLFLDGYKHGRQYCMNLITQQESSLINNNNLENWITTYNKANNMSLLISSIWPEETLDFLLKIKDLEIVSDLVARNLFKRKDLYKKIIGIIETTNDESTFKFVLELVLHHAPNLVLNLNERLDGIVDYLLENPKKFKRAKELILYKYASSLDDDKVKKVIDDLDRVPYGLDETQENILLKLNSNKKRFDIKMAISNVK</sequence>
<reference evidence="1 2" key="1">
    <citation type="submission" date="2016-02" db="EMBL/GenBank/DDBJ databases">
        <title>Genome sequence of Clostridium tepidiprofundi DSM 19306.</title>
        <authorList>
            <person name="Poehlein A."/>
            <person name="Daniel R."/>
        </authorList>
    </citation>
    <scope>NUCLEOTIDE SEQUENCE [LARGE SCALE GENOMIC DNA]</scope>
    <source>
        <strain evidence="1 2">DSM 19306</strain>
    </source>
</reference>
<dbReference type="GO" id="GO:0005524">
    <property type="term" value="F:ATP binding"/>
    <property type="evidence" value="ECO:0007669"/>
    <property type="project" value="InterPro"/>
</dbReference>
<name>A0A151AXR4_9CLOT</name>